<protein>
    <recommendedName>
        <fullName evidence="1">AB hydrolase-1 domain-containing protein</fullName>
    </recommendedName>
</protein>
<proteinExistence type="predicted"/>
<dbReference type="InterPro" id="IPR000073">
    <property type="entry name" value="AB_hydrolase_1"/>
</dbReference>
<dbReference type="Proteomes" id="UP000638353">
    <property type="component" value="Unassembled WGS sequence"/>
</dbReference>
<dbReference type="RefSeq" id="WP_268253644.1">
    <property type="nucleotide sequence ID" value="NZ_BMVC01000021.1"/>
</dbReference>
<accession>A0A918X6B2</accession>
<dbReference type="InterPro" id="IPR029058">
    <property type="entry name" value="AB_hydrolase_fold"/>
</dbReference>
<feature type="domain" description="AB hydrolase-1" evidence="1">
    <location>
        <begin position="5"/>
        <end position="249"/>
    </location>
</feature>
<organism evidence="2 3">
    <name type="scientific">Streptomyces finlayi</name>
    <dbReference type="NCBI Taxonomy" id="67296"/>
    <lineage>
        <taxon>Bacteria</taxon>
        <taxon>Bacillati</taxon>
        <taxon>Actinomycetota</taxon>
        <taxon>Actinomycetes</taxon>
        <taxon>Kitasatosporales</taxon>
        <taxon>Streptomycetaceae</taxon>
        <taxon>Streptomyces</taxon>
    </lineage>
</organism>
<evidence type="ECO:0000259" key="1">
    <source>
        <dbReference type="Pfam" id="PF12697"/>
    </source>
</evidence>
<dbReference type="GO" id="GO:0003824">
    <property type="term" value="F:catalytic activity"/>
    <property type="evidence" value="ECO:0007669"/>
    <property type="project" value="UniProtKB-ARBA"/>
</dbReference>
<evidence type="ECO:0000313" key="3">
    <source>
        <dbReference type="Proteomes" id="UP000638353"/>
    </source>
</evidence>
<dbReference type="PANTHER" id="PTHR37017">
    <property type="entry name" value="AB HYDROLASE-1 DOMAIN-CONTAINING PROTEIN-RELATED"/>
    <property type="match status" value="1"/>
</dbReference>
<sequence length="269" mass="29235">MMTHLLLVPGGYTGAWIWRDTAHHLRQKGATPHPLTLTGLGDRRHLATPSTTLATHVDDIVQALDHLDPADPSGPVVLVGHSYGIHPAVGAALRRPGRIDRLIFLDAAMPAHGRSVIDANPDPAYRDRLRTRAQSLDGWRLPVPPMHDEALWGSLADLTEPDLKRLEQLGAPQPLATLEEPLDLPKDAPWPPFSAVFCTRGGFASTAAIQALVDTGNPQFRMLADPTARYVDLDTGHYPMLSRPEELADLLLLAASGEGQPLRQGPRQP</sequence>
<dbReference type="Gene3D" id="3.40.50.1820">
    <property type="entry name" value="alpha/beta hydrolase"/>
    <property type="match status" value="1"/>
</dbReference>
<evidence type="ECO:0000313" key="2">
    <source>
        <dbReference type="EMBL" id="GHD14427.1"/>
    </source>
</evidence>
<dbReference type="PANTHER" id="PTHR37017:SF11">
    <property type="entry name" value="ESTERASE_LIPASE_THIOESTERASE DOMAIN-CONTAINING PROTEIN"/>
    <property type="match status" value="1"/>
</dbReference>
<reference evidence="2" key="2">
    <citation type="submission" date="2020-09" db="EMBL/GenBank/DDBJ databases">
        <authorList>
            <person name="Sun Q."/>
            <person name="Ohkuma M."/>
        </authorList>
    </citation>
    <scope>NUCLEOTIDE SEQUENCE</scope>
    <source>
        <strain evidence="2">JCM 4637</strain>
    </source>
</reference>
<reference evidence="2" key="1">
    <citation type="journal article" date="2014" name="Int. J. Syst. Evol. Microbiol.">
        <title>Complete genome sequence of Corynebacterium casei LMG S-19264T (=DSM 44701T), isolated from a smear-ripened cheese.</title>
        <authorList>
            <consortium name="US DOE Joint Genome Institute (JGI-PGF)"/>
            <person name="Walter F."/>
            <person name="Albersmeier A."/>
            <person name="Kalinowski J."/>
            <person name="Ruckert C."/>
        </authorList>
    </citation>
    <scope>NUCLEOTIDE SEQUENCE</scope>
    <source>
        <strain evidence="2">JCM 4637</strain>
    </source>
</reference>
<dbReference type="EMBL" id="BMVC01000021">
    <property type="protein sequence ID" value="GHD14427.1"/>
    <property type="molecule type" value="Genomic_DNA"/>
</dbReference>
<name>A0A918X6B2_9ACTN</name>
<dbReference type="InterPro" id="IPR052897">
    <property type="entry name" value="Sec-Metab_Biosynth_Hydrolase"/>
</dbReference>
<comment type="caution">
    <text evidence="2">The sequence shown here is derived from an EMBL/GenBank/DDBJ whole genome shotgun (WGS) entry which is preliminary data.</text>
</comment>
<dbReference type="SUPFAM" id="SSF53474">
    <property type="entry name" value="alpha/beta-Hydrolases"/>
    <property type="match status" value="1"/>
</dbReference>
<gene>
    <name evidence="2" type="ORF">GCM10010334_73650</name>
</gene>
<dbReference type="AlphaFoldDB" id="A0A918X6B2"/>
<dbReference type="Pfam" id="PF12697">
    <property type="entry name" value="Abhydrolase_6"/>
    <property type="match status" value="1"/>
</dbReference>